<dbReference type="PRINTS" id="PR00625">
    <property type="entry name" value="JDOMAIN"/>
</dbReference>
<name>A0A9W7L3I3_9STRA</name>
<dbReference type="EMBL" id="BRXZ01008386">
    <property type="protein sequence ID" value="GMI25557.1"/>
    <property type="molecule type" value="Genomic_DNA"/>
</dbReference>
<protein>
    <recommendedName>
        <fullName evidence="2">J domain-containing protein</fullName>
    </recommendedName>
</protein>
<dbReference type="InterPro" id="IPR036869">
    <property type="entry name" value="J_dom_sf"/>
</dbReference>
<dbReference type="PROSITE" id="PS50076">
    <property type="entry name" value="DNAJ_2"/>
    <property type="match status" value="1"/>
</dbReference>
<organism evidence="3 4">
    <name type="scientific">Triparma retinervis</name>
    <dbReference type="NCBI Taxonomy" id="2557542"/>
    <lineage>
        <taxon>Eukaryota</taxon>
        <taxon>Sar</taxon>
        <taxon>Stramenopiles</taxon>
        <taxon>Ochrophyta</taxon>
        <taxon>Bolidophyceae</taxon>
        <taxon>Parmales</taxon>
        <taxon>Triparmaceae</taxon>
        <taxon>Triparma</taxon>
    </lineage>
</organism>
<dbReference type="SUPFAM" id="SSF46565">
    <property type="entry name" value="Chaperone J-domain"/>
    <property type="match status" value="1"/>
</dbReference>
<feature type="chain" id="PRO_5040956731" description="J domain-containing protein" evidence="1">
    <location>
        <begin position="22"/>
        <end position="69"/>
    </location>
</feature>
<dbReference type="OrthoDB" id="39231at2759"/>
<dbReference type="SMART" id="SM00271">
    <property type="entry name" value="DnaJ"/>
    <property type="match status" value="1"/>
</dbReference>
<dbReference type="Gene3D" id="1.10.287.110">
    <property type="entry name" value="DnaJ domain"/>
    <property type="match status" value="1"/>
</dbReference>
<keyword evidence="1" id="KW-0732">Signal</keyword>
<keyword evidence="4" id="KW-1185">Reference proteome</keyword>
<evidence type="ECO:0000259" key="2">
    <source>
        <dbReference type="PROSITE" id="PS50076"/>
    </source>
</evidence>
<proteinExistence type="predicted"/>
<reference evidence="3" key="1">
    <citation type="submission" date="2022-07" db="EMBL/GenBank/DDBJ databases">
        <title>Genome analysis of Parmales, a sister group of diatoms, reveals the evolutionary specialization of diatoms from phago-mixotrophs to photoautotrophs.</title>
        <authorList>
            <person name="Ban H."/>
            <person name="Sato S."/>
            <person name="Yoshikawa S."/>
            <person name="Kazumasa Y."/>
            <person name="Nakamura Y."/>
            <person name="Ichinomiya M."/>
            <person name="Saitoh K."/>
            <person name="Sato N."/>
            <person name="Blanc-Mathieu R."/>
            <person name="Endo H."/>
            <person name="Kuwata A."/>
            <person name="Ogata H."/>
        </authorList>
    </citation>
    <scope>NUCLEOTIDE SEQUENCE</scope>
</reference>
<evidence type="ECO:0000256" key="1">
    <source>
        <dbReference type="SAM" id="SignalP"/>
    </source>
</evidence>
<gene>
    <name evidence="3" type="ORF">TrRE_jg90</name>
</gene>
<feature type="non-terminal residue" evidence="3">
    <location>
        <position position="69"/>
    </location>
</feature>
<dbReference type="CDD" id="cd06257">
    <property type="entry name" value="DnaJ"/>
    <property type="match status" value="1"/>
</dbReference>
<dbReference type="InterPro" id="IPR050817">
    <property type="entry name" value="DjlA_DnaK_co-chaperone"/>
</dbReference>
<comment type="caution">
    <text evidence="3">The sequence shown here is derived from an EMBL/GenBank/DDBJ whole genome shotgun (WGS) entry which is preliminary data.</text>
</comment>
<evidence type="ECO:0000313" key="4">
    <source>
        <dbReference type="Proteomes" id="UP001165082"/>
    </source>
</evidence>
<dbReference type="Proteomes" id="UP001165082">
    <property type="component" value="Unassembled WGS sequence"/>
</dbReference>
<accession>A0A9W7L3I3</accession>
<sequence length="69" mass="7654">MRTVAGYFTFIIYLLAITVNGKDITLESDHYKVLGLQPTCSQSSIKKAYKALALLHHPDKNASDREGAE</sequence>
<dbReference type="Pfam" id="PF00226">
    <property type="entry name" value="DnaJ"/>
    <property type="match status" value="1"/>
</dbReference>
<feature type="domain" description="J" evidence="2">
    <location>
        <begin position="29"/>
        <end position="69"/>
    </location>
</feature>
<dbReference type="AlphaFoldDB" id="A0A9W7L3I3"/>
<dbReference type="PANTHER" id="PTHR24074">
    <property type="entry name" value="CO-CHAPERONE PROTEIN DJLA"/>
    <property type="match status" value="1"/>
</dbReference>
<feature type="signal peptide" evidence="1">
    <location>
        <begin position="1"/>
        <end position="21"/>
    </location>
</feature>
<dbReference type="InterPro" id="IPR001623">
    <property type="entry name" value="DnaJ_domain"/>
</dbReference>
<evidence type="ECO:0000313" key="3">
    <source>
        <dbReference type="EMBL" id="GMI25557.1"/>
    </source>
</evidence>